<dbReference type="FunFam" id="3.40.50.2000:FF:000242">
    <property type="entry name" value="Glycogen synthase"/>
    <property type="match status" value="1"/>
</dbReference>
<proteinExistence type="predicted"/>
<name>A0A3E1HG66_9MYCO</name>
<evidence type="ECO:0000259" key="3">
    <source>
        <dbReference type="Pfam" id="PF00534"/>
    </source>
</evidence>
<dbReference type="Proteomes" id="UP000258522">
    <property type="component" value="Unassembled WGS sequence"/>
</dbReference>
<dbReference type="RefSeq" id="WP_116540282.1">
    <property type="nucleotide sequence ID" value="NZ_QAYL01000015.1"/>
</dbReference>
<evidence type="ECO:0000259" key="4">
    <source>
        <dbReference type="Pfam" id="PF13439"/>
    </source>
</evidence>
<dbReference type="InterPro" id="IPR028098">
    <property type="entry name" value="Glyco_trans_4-like_N"/>
</dbReference>
<reference evidence="5 6" key="1">
    <citation type="submission" date="2018-07" db="EMBL/GenBank/DDBJ databases">
        <title>Whole genome sequence of Mycobacterium uberis.</title>
        <authorList>
            <person name="Benjak A."/>
        </authorList>
    </citation>
    <scope>NUCLEOTIDE SEQUENCE [LARGE SCALE GENOMIC DNA]</scope>
    <source>
        <strain evidence="5 6">Jura</strain>
    </source>
</reference>
<dbReference type="InterPro" id="IPR001296">
    <property type="entry name" value="Glyco_trans_1"/>
</dbReference>
<evidence type="ECO:0000313" key="6">
    <source>
        <dbReference type="Proteomes" id="UP000258522"/>
    </source>
</evidence>
<dbReference type="PANTHER" id="PTHR12526">
    <property type="entry name" value="GLYCOSYLTRANSFERASE"/>
    <property type="match status" value="1"/>
</dbReference>
<dbReference type="SUPFAM" id="SSF53756">
    <property type="entry name" value="UDP-Glycosyltransferase/glycogen phosphorylase"/>
    <property type="match status" value="1"/>
</dbReference>
<dbReference type="PANTHER" id="PTHR12526:SF638">
    <property type="entry name" value="SPORE COAT PROTEIN SA"/>
    <property type="match status" value="1"/>
</dbReference>
<evidence type="ECO:0000256" key="1">
    <source>
        <dbReference type="ARBA" id="ARBA00022676"/>
    </source>
</evidence>
<evidence type="ECO:0000313" key="5">
    <source>
        <dbReference type="EMBL" id="RFD25305.1"/>
    </source>
</evidence>
<dbReference type="Gene3D" id="3.40.50.2000">
    <property type="entry name" value="Glycogen Phosphorylase B"/>
    <property type="match status" value="2"/>
</dbReference>
<evidence type="ECO:0000256" key="2">
    <source>
        <dbReference type="ARBA" id="ARBA00022679"/>
    </source>
</evidence>
<dbReference type="CDD" id="cd03801">
    <property type="entry name" value="GT4_PimA-like"/>
    <property type="match status" value="1"/>
</dbReference>
<protein>
    <submittedName>
        <fullName evidence="5">Glycogen synthase</fullName>
    </submittedName>
</protein>
<keyword evidence="1" id="KW-0328">Glycosyltransferase</keyword>
<dbReference type="EMBL" id="QAYL01000015">
    <property type="protein sequence ID" value="RFD25305.1"/>
    <property type="molecule type" value="Genomic_DNA"/>
</dbReference>
<dbReference type="Pfam" id="PF13439">
    <property type="entry name" value="Glyco_transf_4"/>
    <property type="match status" value="1"/>
</dbReference>
<feature type="domain" description="Glycosyltransferase subfamily 4-like N-terminal" evidence="4">
    <location>
        <begin position="15"/>
        <end position="204"/>
    </location>
</feature>
<gene>
    <name evidence="5" type="ORF">MUBE_09160</name>
</gene>
<dbReference type="Pfam" id="PF00534">
    <property type="entry name" value="Glycos_transf_1"/>
    <property type="match status" value="1"/>
</dbReference>
<accession>A0A3E1HG66</accession>
<sequence>MKILTVSWEYPPVVIGGLGRHVHHLSTALAAAGHDVVVLSRCPSGTDPCTHPSSDKISEGVRVIAAAQDPHEFVFNEDMMAWTLAMGHAMIRAGLSLTRHGSDCPWRPDIVHAHDWLVAHPAIALAQFYDVPMVSTIHATEAGRHSGWISGALSRQVHAVESWLVRESDSLITCSASMSDEITELFGPGLAETAVIRNGIDAARWPFAARRAHTGPAELLYVGRLEYEKGVHDAIAALPRIRRSYPGTTLTIAGEGTQQDWLVDQARKYKVIKATQFVGHLDHHELLAALHRADVAVLPSHYEPFGLAALEAAAAGTPLVTSNIGGLGEAVINGQTGVSCPPRDIARLAAAVCAVLDDPEAAQRRAWAARQRLTSDFDWQTVAQETTQVYLAAKRRERQPQPRLPIVEHALPDR</sequence>
<comment type="caution">
    <text evidence="5">The sequence shown here is derived from an EMBL/GenBank/DDBJ whole genome shotgun (WGS) entry which is preliminary data.</text>
</comment>
<feature type="domain" description="Glycosyl transferase family 1" evidence="3">
    <location>
        <begin position="213"/>
        <end position="371"/>
    </location>
</feature>
<organism evidence="5 6">
    <name type="scientific">Mycobacterium uberis</name>
    <dbReference type="NCBI Taxonomy" id="2162698"/>
    <lineage>
        <taxon>Bacteria</taxon>
        <taxon>Bacillati</taxon>
        <taxon>Actinomycetota</taxon>
        <taxon>Actinomycetes</taxon>
        <taxon>Mycobacteriales</taxon>
        <taxon>Mycobacteriaceae</taxon>
        <taxon>Mycobacterium</taxon>
    </lineage>
</organism>
<dbReference type="AlphaFoldDB" id="A0A3E1HG66"/>
<keyword evidence="2" id="KW-0808">Transferase</keyword>
<keyword evidence="6" id="KW-1185">Reference proteome</keyword>
<dbReference type="OrthoDB" id="6286688at2"/>
<dbReference type="GO" id="GO:0016757">
    <property type="term" value="F:glycosyltransferase activity"/>
    <property type="evidence" value="ECO:0007669"/>
    <property type="project" value="UniProtKB-KW"/>
</dbReference>